<feature type="compositionally biased region" description="Polar residues" evidence="1">
    <location>
        <begin position="144"/>
        <end position="153"/>
    </location>
</feature>
<keyword evidence="2" id="KW-0732">Signal</keyword>
<feature type="compositionally biased region" description="Polar residues" evidence="1">
    <location>
        <begin position="34"/>
        <end position="43"/>
    </location>
</feature>
<feature type="chain" id="PRO_5047210799" description="DUF4148 domain-containing protein" evidence="2">
    <location>
        <begin position="24"/>
        <end position="153"/>
    </location>
</feature>
<gene>
    <name evidence="3" type="ORF">JAO75_16910</name>
</gene>
<evidence type="ECO:0000313" key="4">
    <source>
        <dbReference type="Proteomes" id="UP000620670"/>
    </source>
</evidence>
<name>A0ABS0Y487_9HYPH</name>
<dbReference type="EMBL" id="JAELXT010000020">
    <property type="protein sequence ID" value="MBJ6127084.1"/>
    <property type="molecule type" value="Genomic_DNA"/>
</dbReference>
<feature type="region of interest" description="Disordered" evidence="1">
    <location>
        <begin position="32"/>
        <end position="55"/>
    </location>
</feature>
<organism evidence="3 4">
    <name type="scientific">Microvirga splendida</name>
    <dbReference type="NCBI Taxonomy" id="2795727"/>
    <lineage>
        <taxon>Bacteria</taxon>
        <taxon>Pseudomonadati</taxon>
        <taxon>Pseudomonadota</taxon>
        <taxon>Alphaproteobacteria</taxon>
        <taxon>Hyphomicrobiales</taxon>
        <taxon>Methylobacteriaceae</taxon>
        <taxon>Microvirga</taxon>
    </lineage>
</organism>
<dbReference type="Proteomes" id="UP000620670">
    <property type="component" value="Unassembled WGS sequence"/>
</dbReference>
<feature type="region of interest" description="Disordered" evidence="1">
    <location>
        <begin position="103"/>
        <end position="153"/>
    </location>
</feature>
<evidence type="ECO:0008006" key="5">
    <source>
        <dbReference type="Google" id="ProtNLM"/>
    </source>
</evidence>
<comment type="caution">
    <text evidence="3">The sequence shown here is derived from an EMBL/GenBank/DDBJ whole genome shotgun (WGS) entry which is preliminary data.</text>
</comment>
<feature type="compositionally biased region" description="Low complexity" evidence="1">
    <location>
        <begin position="104"/>
        <end position="120"/>
    </location>
</feature>
<keyword evidence="4" id="KW-1185">Reference proteome</keyword>
<evidence type="ECO:0000313" key="3">
    <source>
        <dbReference type="EMBL" id="MBJ6127084.1"/>
    </source>
</evidence>
<reference evidence="4" key="1">
    <citation type="submission" date="2020-12" db="EMBL/GenBank/DDBJ databases">
        <title>Hymenobacter sp.</title>
        <authorList>
            <person name="Kim M.K."/>
        </authorList>
    </citation>
    <scope>NUCLEOTIDE SEQUENCE [LARGE SCALE GENOMIC DNA]</scope>
    <source>
        <strain evidence="4">BT325</strain>
    </source>
</reference>
<evidence type="ECO:0000256" key="1">
    <source>
        <dbReference type="SAM" id="MobiDB-lite"/>
    </source>
</evidence>
<proteinExistence type="predicted"/>
<sequence length="153" mass="16552">MQARSFAALTTALIVSASATAYAQSGNQGYGQVFGNQNPSSGPMMQDDRAGTSRASQRAMLRQELRQAGFQNIRILDARFLVQAQTQNGDQIYMIVNPPGSGVMSMNQSESSTSSTGQNSYGFNTPTRYGSPRYTPPDAIPQFGNLNKQNNQD</sequence>
<dbReference type="RefSeq" id="WP_199050313.1">
    <property type="nucleotide sequence ID" value="NZ_JAELXT010000020.1"/>
</dbReference>
<feature type="signal peptide" evidence="2">
    <location>
        <begin position="1"/>
        <end position="23"/>
    </location>
</feature>
<accession>A0ABS0Y487</accession>
<protein>
    <recommendedName>
        <fullName evidence="5">DUF4148 domain-containing protein</fullName>
    </recommendedName>
</protein>
<evidence type="ECO:0000256" key="2">
    <source>
        <dbReference type="SAM" id="SignalP"/>
    </source>
</evidence>